<organism evidence="5 6">
    <name type="scientific">Actinidia rufa</name>
    <dbReference type="NCBI Taxonomy" id="165716"/>
    <lineage>
        <taxon>Eukaryota</taxon>
        <taxon>Viridiplantae</taxon>
        <taxon>Streptophyta</taxon>
        <taxon>Embryophyta</taxon>
        <taxon>Tracheophyta</taxon>
        <taxon>Spermatophyta</taxon>
        <taxon>Magnoliopsida</taxon>
        <taxon>eudicotyledons</taxon>
        <taxon>Gunneridae</taxon>
        <taxon>Pentapetalae</taxon>
        <taxon>asterids</taxon>
        <taxon>Ericales</taxon>
        <taxon>Actinidiaceae</taxon>
        <taxon>Actinidia</taxon>
    </lineage>
</organism>
<evidence type="ECO:0000313" key="5">
    <source>
        <dbReference type="EMBL" id="GFZ03697.1"/>
    </source>
</evidence>
<dbReference type="InterPro" id="IPR044159">
    <property type="entry name" value="IQM"/>
</dbReference>
<dbReference type="PANTHER" id="PTHR31250">
    <property type="entry name" value="IQ DOMAIN-CONTAINING PROTEIN IQM3"/>
    <property type="match status" value="1"/>
</dbReference>
<accession>A0A7J0FZ10</accession>
<comment type="caution">
    <text evidence="5">The sequence shown here is derived from an EMBL/GenBank/DDBJ whole genome shotgun (WGS) entry which is preliminary data.</text>
</comment>
<proteinExistence type="predicted"/>
<evidence type="ECO:0000256" key="1">
    <source>
        <dbReference type="ARBA" id="ARBA00004123"/>
    </source>
</evidence>
<evidence type="ECO:0000256" key="3">
    <source>
        <dbReference type="ARBA" id="ARBA00022490"/>
    </source>
</evidence>
<dbReference type="PANTHER" id="PTHR31250:SF38">
    <property type="entry name" value="IQ DOMAIN-CONTAINING PROTEIN IQM6"/>
    <property type="match status" value="1"/>
</dbReference>
<sequence length="374" mass="43580">MRWKLLDFAKLKRNSISFFDIEKPEKLLFCIGQEQEPELPRLERVYRRIKGLRNLLYSIGSRQQIDPRHRYGHNLQFYYVTWLHCKSKQPLDIGEGKEVNLERCPRSKLQQQCIKYLGPTERKAYEVAVEDRKFFYKQTVKLFDTGEGLKMLSGFLSSAPPRLCNSDGLVAVVHINLSLSLFPVLLYRKAQTDEEEYLRGKIRSEGSLQNYFAAPEFSEANARPPHLSSSRFSRRLRSKITTLEIPGKDNVIEMFKKNEHHTMESPLDGYETTEEVLSDDEDFTVSKRNLFNEDREIYYDEPIPAEKIIERINSHKARQSYQLAQRLSCKWSTGGWASNRMRERLPFGASKSGSRGSELVSDKLFFLSEKIVLS</sequence>
<dbReference type="GO" id="GO:0005634">
    <property type="term" value="C:nucleus"/>
    <property type="evidence" value="ECO:0007669"/>
    <property type="project" value="UniProtKB-SubCell"/>
</dbReference>
<gene>
    <name evidence="5" type="ORF">Acr_16g0003210</name>
</gene>
<evidence type="ECO:0000313" key="6">
    <source>
        <dbReference type="Proteomes" id="UP000585474"/>
    </source>
</evidence>
<evidence type="ECO:0000256" key="4">
    <source>
        <dbReference type="ARBA" id="ARBA00023242"/>
    </source>
</evidence>
<protein>
    <submittedName>
        <fullName evidence="5">Calmodulin-binding family protein</fullName>
    </submittedName>
</protein>
<keyword evidence="4" id="KW-0539">Nucleus</keyword>
<comment type="subcellular location">
    <subcellularLocation>
        <location evidence="2">Cytoplasm</location>
    </subcellularLocation>
    <subcellularLocation>
        <location evidence="1">Nucleus</location>
    </subcellularLocation>
</comment>
<keyword evidence="3" id="KW-0963">Cytoplasm</keyword>
<keyword evidence="6" id="KW-1185">Reference proteome</keyword>
<dbReference type="EMBL" id="BJWL01000016">
    <property type="protein sequence ID" value="GFZ03697.1"/>
    <property type="molecule type" value="Genomic_DNA"/>
</dbReference>
<dbReference type="Proteomes" id="UP000585474">
    <property type="component" value="Unassembled WGS sequence"/>
</dbReference>
<reference evidence="5 6" key="1">
    <citation type="submission" date="2019-07" db="EMBL/GenBank/DDBJ databases">
        <title>De Novo Assembly of kiwifruit Actinidia rufa.</title>
        <authorList>
            <person name="Sugita-Konishi S."/>
            <person name="Sato K."/>
            <person name="Mori E."/>
            <person name="Abe Y."/>
            <person name="Kisaki G."/>
            <person name="Hamano K."/>
            <person name="Suezawa K."/>
            <person name="Otani M."/>
            <person name="Fukuda T."/>
            <person name="Manabe T."/>
            <person name="Gomi K."/>
            <person name="Tabuchi M."/>
            <person name="Akimitsu K."/>
            <person name="Kataoka I."/>
        </authorList>
    </citation>
    <scope>NUCLEOTIDE SEQUENCE [LARGE SCALE GENOMIC DNA]</scope>
    <source>
        <strain evidence="6">cv. Fuchu</strain>
    </source>
</reference>
<dbReference type="GO" id="GO:0005737">
    <property type="term" value="C:cytoplasm"/>
    <property type="evidence" value="ECO:0007669"/>
    <property type="project" value="UniProtKB-SubCell"/>
</dbReference>
<dbReference type="AlphaFoldDB" id="A0A7J0FZ10"/>
<dbReference type="OrthoDB" id="7344096at2759"/>
<evidence type="ECO:0000256" key="2">
    <source>
        <dbReference type="ARBA" id="ARBA00004496"/>
    </source>
</evidence>
<name>A0A7J0FZ10_9ERIC</name>